<organism evidence="6 7">
    <name type="scientific">Oncorhynchus tshawytscha</name>
    <name type="common">Chinook salmon</name>
    <name type="synonym">Salmo tshawytscha</name>
    <dbReference type="NCBI Taxonomy" id="74940"/>
    <lineage>
        <taxon>Eukaryota</taxon>
        <taxon>Metazoa</taxon>
        <taxon>Chordata</taxon>
        <taxon>Craniata</taxon>
        <taxon>Vertebrata</taxon>
        <taxon>Euteleostomi</taxon>
        <taxon>Actinopterygii</taxon>
        <taxon>Neopterygii</taxon>
        <taxon>Teleostei</taxon>
        <taxon>Protacanthopterygii</taxon>
        <taxon>Salmoniformes</taxon>
        <taxon>Salmonidae</taxon>
        <taxon>Salmoninae</taxon>
        <taxon>Oncorhynchus</taxon>
    </lineage>
</organism>
<evidence type="ECO:0000313" key="6">
    <source>
        <dbReference type="Ensembl" id="ENSOTSP00005131567.1"/>
    </source>
</evidence>
<dbReference type="PANTHER" id="PTHR46012">
    <property type="entry name" value="IP22168P"/>
    <property type="match status" value="1"/>
</dbReference>
<dbReference type="AlphaFoldDB" id="A0AAZ3QQH9"/>
<keyword evidence="5" id="KW-0812">Transmembrane</keyword>
<accession>A0AAZ3QQH9</accession>
<keyword evidence="3" id="KW-0328">Glycosyltransferase</keyword>
<evidence type="ECO:0000256" key="2">
    <source>
        <dbReference type="ARBA" id="ARBA00006351"/>
    </source>
</evidence>
<comment type="similarity">
    <text evidence="2">Belongs to the glycosyltransferase 8 family.</text>
</comment>
<name>A0AAZ3QQH9_ONCTS</name>
<comment type="subcellular location">
    <subcellularLocation>
        <location evidence="1">Membrane</location>
        <topology evidence="1">Single-pass type II membrane protein</topology>
    </subcellularLocation>
</comment>
<keyword evidence="7" id="KW-1185">Reference proteome</keyword>
<dbReference type="Proteomes" id="UP000694402">
    <property type="component" value="Unassembled WGS sequence"/>
</dbReference>
<evidence type="ECO:0000256" key="5">
    <source>
        <dbReference type="ARBA" id="ARBA00022968"/>
    </source>
</evidence>
<reference evidence="7" key="1">
    <citation type="journal article" date="2018" name="PLoS ONE">
        <title>Chinook salmon (Oncorhynchus tshawytscha) genome and transcriptome.</title>
        <authorList>
            <person name="Christensen K.A."/>
            <person name="Leong J.S."/>
            <person name="Sakhrani D."/>
            <person name="Biagi C.A."/>
            <person name="Minkley D.R."/>
            <person name="Withler R.E."/>
            <person name="Rondeau E.B."/>
            <person name="Koop B.F."/>
            <person name="Devlin R.H."/>
        </authorList>
    </citation>
    <scope>NUCLEOTIDE SEQUENCE [LARGE SCALE GENOMIC DNA]</scope>
</reference>
<evidence type="ECO:0000256" key="4">
    <source>
        <dbReference type="ARBA" id="ARBA00022679"/>
    </source>
</evidence>
<dbReference type="SUPFAM" id="SSF53448">
    <property type="entry name" value="Nucleotide-diphospho-sugar transferases"/>
    <property type="match status" value="1"/>
</dbReference>
<dbReference type="InterPro" id="IPR051993">
    <property type="entry name" value="Glycosyltransferase_8"/>
</dbReference>
<evidence type="ECO:0000256" key="3">
    <source>
        <dbReference type="ARBA" id="ARBA00022676"/>
    </source>
</evidence>
<protein>
    <submittedName>
        <fullName evidence="6">Uncharacterized protein</fullName>
    </submittedName>
</protein>
<dbReference type="Gene3D" id="3.90.550.10">
    <property type="entry name" value="Spore Coat Polysaccharide Biosynthesis Protein SpsA, Chain A"/>
    <property type="match status" value="1"/>
</dbReference>
<reference evidence="6" key="2">
    <citation type="submission" date="2025-08" db="UniProtKB">
        <authorList>
            <consortium name="Ensembl"/>
        </authorList>
    </citation>
    <scope>IDENTIFICATION</scope>
</reference>
<sequence length="168" mass="19098">MNVLKNDLALMTTYSYNLHPGTALRLILKDVISLLHVDTDILFLQPVEEIWSILSLFNSTQLAAMALELEDPPGRGVNSGNDMTSVPLQWEELLMPLLQKHKLNITWGDQDLLNIIFHYNPACMCFCVYHDDEQPTFRAVYEAIQKVMSSSTIPDTCEFRPNGGEVWV</sequence>
<proteinExistence type="inferred from homology"/>
<dbReference type="GeneTree" id="ENSGT00940000156242"/>
<keyword evidence="4" id="KW-0808">Transferase</keyword>
<dbReference type="InterPro" id="IPR029044">
    <property type="entry name" value="Nucleotide-diphossugar_trans"/>
</dbReference>
<dbReference type="GO" id="GO:0016266">
    <property type="term" value="P:protein O-linked glycosylation via N-acetyl-galactosamine"/>
    <property type="evidence" value="ECO:0007669"/>
    <property type="project" value="TreeGrafter"/>
</dbReference>
<dbReference type="GO" id="GO:0016020">
    <property type="term" value="C:membrane"/>
    <property type="evidence" value="ECO:0007669"/>
    <property type="project" value="UniProtKB-SubCell"/>
</dbReference>
<dbReference type="GO" id="GO:0035252">
    <property type="term" value="F:UDP-xylosyltransferase activity"/>
    <property type="evidence" value="ECO:0007669"/>
    <property type="project" value="TreeGrafter"/>
</dbReference>
<dbReference type="PANTHER" id="PTHR46012:SF3">
    <property type="entry name" value="GLUCOSIDE XYLOSYLTRANSFERASE 1"/>
    <property type="match status" value="1"/>
</dbReference>
<evidence type="ECO:0000313" key="7">
    <source>
        <dbReference type="Proteomes" id="UP000694402"/>
    </source>
</evidence>
<keyword evidence="5" id="KW-0735">Signal-anchor</keyword>
<dbReference type="Ensembl" id="ENSOTST00005194785.1">
    <property type="protein sequence ID" value="ENSOTSP00005131567.1"/>
    <property type="gene ID" value="ENSOTSG00005053793.1"/>
</dbReference>
<reference evidence="6" key="3">
    <citation type="submission" date="2025-09" db="UniProtKB">
        <authorList>
            <consortium name="Ensembl"/>
        </authorList>
    </citation>
    <scope>IDENTIFICATION</scope>
</reference>
<evidence type="ECO:0000256" key="1">
    <source>
        <dbReference type="ARBA" id="ARBA00004606"/>
    </source>
</evidence>